<proteinExistence type="predicted"/>
<feature type="domain" description="Teneurin-like YD-shell" evidence="3">
    <location>
        <begin position="23"/>
        <end position="124"/>
    </location>
</feature>
<keyword evidence="1" id="KW-0677">Repeat</keyword>
<dbReference type="PRINTS" id="PR00394">
    <property type="entry name" value="RHSPROTEIN"/>
</dbReference>
<dbReference type="OrthoDB" id="9816400at2"/>
<protein>
    <submittedName>
        <fullName evidence="4">RHS repeat-associated protein</fullName>
    </submittedName>
</protein>
<dbReference type="RefSeq" id="WP_109724932.1">
    <property type="nucleotide sequence ID" value="NZ_MSZV01000026.1"/>
</dbReference>
<evidence type="ECO:0000313" key="4">
    <source>
        <dbReference type="EMBL" id="PWK79473.1"/>
    </source>
</evidence>
<sequence length="176" mass="18832">MKRASLFILQAALAVLWSTVALAKTVHYYYTDPQGTVLAKTDASGHVLVRSDYRPYGSPAQAQGTLPAGPGYTGHVNDPDTGLVYMQARYYDPGVGRFLTVDPVDPTAANEFNFNRFVYANGNPIINTDPSGMDDCGPRCMEHRAQSDAMNSFSGLGSGLGGGAPKVIKMALLLIK</sequence>
<comment type="caution">
    <text evidence="4">The sequence shown here is derived from an EMBL/GenBank/DDBJ whole genome shotgun (WGS) entry which is preliminary data.</text>
</comment>
<dbReference type="AlphaFoldDB" id="A0A316HH73"/>
<dbReference type="PANTHER" id="PTHR32305:SF15">
    <property type="entry name" value="PROTEIN RHSA-RELATED"/>
    <property type="match status" value="1"/>
</dbReference>
<dbReference type="Gene3D" id="2.180.10.10">
    <property type="entry name" value="RHS repeat-associated core"/>
    <property type="match status" value="1"/>
</dbReference>
<dbReference type="Proteomes" id="UP000245812">
    <property type="component" value="Unassembled WGS sequence"/>
</dbReference>
<dbReference type="Pfam" id="PF25023">
    <property type="entry name" value="TEN_YD-shell"/>
    <property type="match status" value="1"/>
</dbReference>
<evidence type="ECO:0000256" key="1">
    <source>
        <dbReference type="ARBA" id="ARBA00022737"/>
    </source>
</evidence>
<keyword evidence="2" id="KW-0732">Signal</keyword>
<dbReference type="PANTHER" id="PTHR32305">
    <property type="match status" value="1"/>
</dbReference>
<feature type="chain" id="PRO_5016329333" evidence="2">
    <location>
        <begin position="24"/>
        <end position="176"/>
    </location>
</feature>
<dbReference type="InterPro" id="IPR056823">
    <property type="entry name" value="TEN-like_YD-shell"/>
</dbReference>
<evidence type="ECO:0000256" key="2">
    <source>
        <dbReference type="SAM" id="SignalP"/>
    </source>
</evidence>
<keyword evidence="5" id="KW-1185">Reference proteome</keyword>
<evidence type="ECO:0000259" key="3">
    <source>
        <dbReference type="Pfam" id="PF25023"/>
    </source>
</evidence>
<accession>A0A316HH73</accession>
<feature type="signal peptide" evidence="2">
    <location>
        <begin position="1"/>
        <end position="23"/>
    </location>
</feature>
<dbReference type="InterPro" id="IPR050708">
    <property type="entry name" value="T6SS_VgrG/RHS"/>
</dbReference>
<gene>
    <name evidence="4" type="ORF">C7456_1363</name>
</gene>
<dbReference type="InterPro" id="IPR022385">
    <property type="entry name" value="Rhs_assc_core"/>
</dbReference>
<dbReference type="EMBL" id="QGHC01000036">
    <property type="protein sequence ID" value="PWK79473.1"/>
    <property type="molecule type" value="Genomic_DNA"/>
</dbReference>
<dbReference type="NCBIfam" id="TIGR03696">
    <property type="entry name" value="Rhs_assc_core"/>
    <property type="match status" value="1"/>
</dbReference>
<reference evidence="4 5" key="1">
    <citation type="submission" date="2018-05" db="EMBL/GenBank/DDBJ databases">
        <title>Genomic Encyclopedia of Type Strains, Phase IV (KMG-IV): sequencing the most valuable type-strain genomes for metagenomic binning, comparative biology and taxonomic classification.</title>
        <authorList>
            <person name="Goeker M."/>
        </authorList>
    </citation>
    <scope>NUCLEOTIDE SEQUENCE [LARGE SCALE GENOMIC DNA]</scope>
    <source>
        <strain evidence="4 5">DSM 14263</strain>
    </source>
</reference>
<evidence type="ECO:0000313" key="5">
    <source>
        <dbReference type="Proteomes" id="UP000245812"/>
    </source>
</evidence>
<name>A0A316HH73_9GAMM</name>
<organism evidence="4 5">
    <name type="scientific">Fulvimonas soli</name>
    <dbReference type="NCBI Taxonomy" id="155197"/>
    <lineage>
        <taxon>Bacteria</taxon>
        <taxon>Pseudomonadati</taxon>
        <taxon>Pseudomonadota</taxon>
        <taxon>Gammaproteobacteria</taxon>
        <taxon>Lysobacterales</taxon>
        <taxon>Rhodanobacteraceae</taxon>
        <taxon>Fulvimonas</taxon>
    </lineage>
</organism>